<name>A0A562YFZ1_9FLAO</name>
<evidence type="ECO:0000313" key="1">
    <source>
        <dbReference type="EMBL" id="TWO33312.1"/>
    </source>
</evidence>
<keyword evidence="2" id="KW-1185">Reference proteome</keyword>
<keyword evidence="1" id="KW-0418">Kinase</keyword>
<gene>
    <name evidence="1" type="ORF">E1J38_005310</name>
</gene>
<accession>A0A562YFZ1</accession>
<dbReference type="Gene3D" id="3.30.230.10">
    <property type="match status" value="1"/>
</dbReference>
<dbReference type="GO" id="GO:0016301">
    <property type="term" value="F:kinase activity"/>
    <property type="evidence" value="ECO:0007669"/>
    <property type="project" value="UniProtKB-KW"/>
</dbReference>
<comment type="caution">
    <text evidence="1">The sequence shown here is derived from an EMBL/GenBank/DDBJ whole genome shotgun (WGS) entry which is preliminary data.</text>
</comment>
<dbReference type="InterPro" id="IPR047765">
    <property type="entry name" value="GHMP_GYDIA-like"/>
</dbReference>
<proteinExistence type="predicted"/>
<dbReference type="Proteomes" id="UP000295814">
    <property type="component" value="Unassembled WGS sequence"/>
</dbReference>
<keyword evidence="1" id="KW-0808">Transferase</keyword>
<dbReference type="InterPro" id="IPR014721">
    <property type="entry name" value="Ribsml_uS5_D2-typ_fold_subgr"/>
</dbReference>
<evidence type="ECO:0000313" key="2">
    <source>
        <dbReference type="Proteomes" id="UP000295814"/>
    </source>
</evidence>
<reference evidence="1 2" key="1">
    <citation type="submission" date="2019-07" db="EMBL/GenBank/DDBJ databases">
        <title>Seonamhaeicola sp. W255 draft genome.</title>
        <authorList>
            <person name="Zhang X.-Y."/>
            <person name="Zhang R."/>
            <person name="Zhong Y.-L."/>
            <person name="Du Z.-J."/>
        </authorList>
    </citation>
    <scope>NUCLEOTIDE SEQUENCE [LARGE SCALE GENOMIC DNA]</scope>
    <source>
        <strain evidence="1 2">W255</strain>
    </source>
</reference>
<sequence length="302" mass="34237">MQNLYSNGKLLLTGEYVVLDGAISLAVPTKFGQTLKVESITEPCIYWKSIDENGNIWYEGQFKWHGKTLRQAQNDDISNRLLQILEAAKKLNLSFLNTGEGYNLSTVLDFPKNWGLGTSSTLINNIAQWANIDAFMLLEETFKGSGYDIACAQNNTPITYQLDYKTPIVSQVSFKPSFEEHLYFIHLNKKQNSREGIAHYRAQDKTRIAETIDTVNAITLKMITSDSLEQFKSLMNQHENIISKITNQKPVKEILFNDFEGSIKSLGAWGGDFVLVASKQNPTNYFKKKGFETIVPYPHMVL</sequence>
<dbReference type="InterPro" id="IPR020568">
    <property type="entry name" value="Ribosomal_Su5_D2-typ_SF"/>
</dbReference>
<dbReference type="RefSeq" id="WP_133356133.1">
    <property type="nucleotide sequence ID" value="NZ_SMZJ02000003.1"/>
</dbReference>
<dbReference type="SUPFAM" id="SSF54211">
    <property type="entry name" value="Ribosomal protein S5 domain 2-like"/>
    <property type="match status" value="1"/>
</dbReference>
<dbReference type="NCBIfam" id="NF040656">
    <property type="entry name" value="GHMP_GYDIA"/>
    <property type="match status" value="1"/>
</dbReference>
<protein>
    <submittedName>
        <fullName evidence="1">GHMP kinase</fullName>
    </submittedName>
</protein>
<dbReference type="OrthoDB" id="5288719at2"/>
<organism evidence="1 2">
    <name type="scientific">Seonamhaeicola sediminis</name>
    <dbReference type="NCBI Taxonomy" id="2528206"/>
    <lineage>
        <taxon>Bacteria</taxon>
        <taxon>Pseudomonadati</taxon>
        <taxon>Bacteroidota</taxon>
        <taxon>Flavobacteriia</taxon>
        <taxon>Flavobacteriales</taxon>
        <taxon>Flavobacteriaceae</taxon>
    </lineage>
</organism>
<dbReference type="AlphaFoldDB" id="A0A562YFZ1"/>
<dbReference type="EMBL" id="SMZJ02000003">
    <property type="protein sequence ID" value="TWO33312.1"/>
    <property type="molecule type" value="Genomic_DNA"/>
</dbReference>